<dbReference type="Proteomes" id="UP001213000">
    <property type="component" value="Unassembled WGS sequence"/>
</dbReference>
<keyword evidence="1" id="KW-0175">Coiled coil</keyword>
<sequence>MAPNTNPAEALPKDYTFMNTEIFISLKAKEMVDDLLEKAANRNPDAFDLYIYNDYYPYAIHNLIESFMSTIKTKVTRKDWKEAFYAIEALTFFFEIESVWATCDDGELTDATNKVYGALLLEILKGLQGSNALSPKNFPNLENVLQAAYNFGESIKELGNCKSVYTAACKAIANSLFKNTTSANQKLHEARLREYAESIEDAERRIHVLEDVEEYVKEVKKTKSVWYNKGNIGKSEIKNTGLTRAWSDYKGRAPAAPFRGPPEWDLSKWTEEDKSEFSYDNMDDDIDEFM</sequence>
<proteinExistence type="predicted"/>
<accession>A0AAD5YWF9</accession>
<feature type="coiled-coil region" evidence="1">
    <location>
        <begin position="185"/>
        <end position="212"/>
    </location>
</feature>
<name>A0AAD5YWF9_9AGAR</name>
<evidence type="ECO:0000256" key="1">
    <source>
        <dbReference type="SAM" id="Coils"/>
    </source>
</evidence>
<organism evidence="2 3">
    <name type="scientific">Leucocoprinus birnbaumii</name>
    <dbReference type="NCBI Taxonomy" id="56174"/>
    <lineage>
        <taxon>Eukaryota</taxon>
        <taxon>Fungi</taxon>
        <taxon>Dikarya</taxon>
        <taxon>Basidiomycota</taxon>
        <taxon>Agaricomycotina</taxon>
        <taxon>Agaricomycetes</taxon>
        <taxon>Agaricomycetidae</taxon>
        <taxon>Agaricales</taxon>
        <taxon>Agaricineae</taxon>
        <taxon>Agaricaceae</taxon>
        <taxon>Leucocoprinus</taxon>
    </lineage>
</organism>
<keyword evidence="3" id="KW-1185">Reference proteome</keyword>
<dbReference type="AlphaFoldDB" id="A0AAD5YWF9"/>
<evidence type="ECO:0000313" key="2">
    <source>
        <dbReference type="EMBL" id="KAJ3568829.1"/>
    </source>
</evidence>
<reference evidence="2" key="1">
    <citation type="submission" date="2022-07" db="EMBL/GenBank/DDBJ databases">
        <title>Genome Sequence of Leucocoprinus birnbaumii.</title>
        <authorList>
            <person name="Buettner E."/>
        </authorList>
    </citation>
    <scope>NUCLEOTIDE SEQUENCE</scope>
    <source>
        <strain evidence="2">VT141</strain>
    </source>
</reference>
<comment type="caution">
    <text evidence="2">The sequence shown here is derived from an EMBL/GenBank/DDBJ whole genome shotgun (WGS) entry which is preliminary data.</text>
</comment>
<protein>
    <submittedName>
        <fullName evidence="2">Uncharacterized protein</fullName>
    </submittedName>
</protein>
<dbReference type="EMBL" id="JANIEX010000322">
    <property type="protein sequence ID" value="KAJ3568829.1"/>
    <property type="molecule type" value="Genomic_DNA"/>
</dbReference>
<evidence type="ECO:0000313" key="3">
    <source>
        <dbReference type="Proteomes" id="UP001213000"/>
    </source>
</evidence>
<gene>
    <name evidence="2" type="ORF">NP233_g5452</name>
</gene>